<dbReference type="Pfam" id="PF02297">
    <property type="entry name" value="COX6B"/>
    <property type="match status" value="1"/>
</dbReference>
<dbReference type="PANTHER" id="PTHR11387">
    <property type="entry name" value="CYTOCHROME C OXIDASE SUBUNIT 6B"/>
    <property type="match status" value="1"/>
</dbReference>
<keyword evidence="5" id="KW-1185">Reference proteome</keyword>
<evidence type="ECO:0000313" key="4">
    <source>
        <dbReference type="Ensembl" id="ENSCSEP00000022588.1"/>
    </source>
</evidence>
<dbReference type="Gene3D" id="1.10.10.140">
    <property type="entry name" value="Cytochrome c oxidase, subunit VIb"/>
    <property type="match status" value="1"/>
</dbReference>
<organism evidence="4 5">
    <name type="scientific">Cynoglossus semilaevis</name>
    <name type="common">Tongue sole</name>
    <dbReference type="NCBI Taxonomy" id="244447"/>
    <lineage>
        <taxon>Eukaryota</taxon>
        <taxon>Metazoa</taxon>
        <taxon>Chordata</taxon>
        <taxon>Craniata</taxon>
        <taxon>Vertebrata</taxon>
        <taxon>Euteleostomi</taxon>
        <taxon>Actinopterygii</taxon>
        <taxon>Neopterygii</taxon>
        <taxon>Teleostei</taxon>
        <taxon>Neoteleostei</taxon>
        <taxon>Acanthomorphata</taxon>
        <taxon>Carangaria</taxon>
        <taxon>Pleuronectiformes</taxon>
        <taxon>Pleuronectoidei</taxon>
        <taxon>Cynoglossidae</taxon>
        <taxon>Cynoglossinae</taxon>
        <taxon>Cynoglossus</taxon>
    </lineage>
</organism>
<reference evidence="4" key="3">
    <citation type="submission" date="2025-09" db="UniProtKB">
        <authorList>
            <consortium name="Ensembl"/>
        </authorList>
    </citation>
    <scope>IDENTIFICATION</scope>
</reference>
<dbReference type="GO" id="GO:0045277">
    <property type="term" value="C:respiratory chain complex IV"/>
    <property type="evidence" value="ECO:0007669"/>
    <property type="project" value="InterPro"/>
</dbReference>
<dbReference type="InterPro" id="IPR003213">
    <property type="entry name" value="Cyt_c_oxidase_su6B"/>
</dbReference>
<comment type="subcellular location">
    <subcellularLocation>
        <location evidence="1">Mitochondrion</location>
    </subcellularLocation>
</comment>
<dbReference type="Proteomes" id="UP000265120">
    <property type="component" value="Chromosome 17"/>
</dbReference>
<dbReference type="AlphaFoldDB" id="A0A3P8W4W0"/>
<keyword evidence="2" id="KW-0496">Mitochondrion</keyword>
<dbReference type="Ensembl" id="ENSCSET00000022878.1">
    <property type="protein sequence ID" value="ENSCSEP00000022588.1"/>
    <property type="gene ID" value="ENSCSEG00000014381.1"/>
</dbReference>
<keyword evidence="3" id="KW-1015">Disulfide bond</keyword>
<reference evidence="4" key="2">
    <citation type="submission" date="2025-08" db="UniProtKB">
        <authorList>
            <consortium name="Ensembl"/>
        </authorList>
    </citation>
    <scope>IDENTIFICATION</scope>
</reference>
<dbReference type="GO" id="GO:0005739">
    <property type="term" value="C:mitochondrion"/>
    <property type="evidence" value="ECO:0007669"/>
    <property type="project" value="UniProtKB-SubCell"/>
</dbReference>
<dbReference type="STRING" id="244447.ENSCSEP00000022588"/>
<protein>
    <submittedName>
        <fullName evidence="4">Uncharacterized protein</fullName>
    </submittedName>
</protein>
<dbReference type="InterPro" id="IPR048280">
    <property type="entry name" value="COX6B-like"/>
</dbReference>
<evidence type="ECO:0000256" key="3">
    <source>
        <dbReference type="ARBA" id="ARBA00023157"/>
    </source>
</evidence>
<dbReference type="SUPFAM" id="SSF47694">
    <property type="entry name" value="Cytochrome c oxidase subunit h"/>
    <property type="match status" value="1"/>
</dbReference>
<dbReference type="InParanoid" id="A0A3P8W4W0"/>
<dbReference type="InterPro" id="IPR036549">
    <property type="entry name" value="CX6/COA6-like_sf"/>
</dbReference>
<proteinExistence type="predicted"/>
<reference evidence="4 5" key="1">
    <citation type="journal article" date="2014" name="Nat. Genet.">
        <title>Whole-genome sequence of a flatfish provides insights into ZW sex chromosome evolution and adaptation to a benthic lifestyle.</title>
        <authorList>
            <person name="Chen S."/>
            <person name="Zhang G."/>
            <person name="Shao C."/>
            <person name="Huang Q."/>
            <person name="Liu G."/>
            <person name="Zhang P."/>
            <person name="Song W."/>
            <person name="An N."/>
            <person name="Chalopin D."/>
            <person name="Volff J.N."/>
            <person name="Hong Y."/>
            <person name="Li Q."/>
            <person name="Sha Z."/>
            <person name="Zhou H."/>
            <person name="Xie M."/>
            <person name="Yu Q."/>
            <person name="Liu Y."/>
            <person name="Xiang H."/>
            <person name="Wang N."/>
            <person name="Wu K."/>
            <person name="Yang C."/>
            <person name="Zhou Q."/>
            <person name="Liao X."/>
            <person name="Yang L."/>
            <person name="Hu Q."/>
            <person name="Zhang J."/>
            <person name="Meng L."/>
            <person name="Jin L."/>
            <person name="Tian Y."/>
            <person name="Lian J."/>
            <person name="Yang J."/>
            <person name="Miao G."/>
            <person name="Liu S."/>
            <person name="Liang Z."/>
            <person name="Yan F."/>
            <person name="Li Y."/>
            <person name="Sun B."/>
            <person name="Zhang H."/>
            <person name="Zhang J."/>
            <person name="Zhu Y."/>
            <person name="Du M."/>
            <person name="Zhao Y."/>
            <person name="Schartl M."/>
            <person name="Tang Q."/>
            <person name="Wang J."/>
        </authorList>
    </citation>
    <scope>NUCLEOTIDE SEQUENCE</scope>
</reference>
<name>A0A3P8W4W0_CYNSE</name>
<evidence type="ECO:0000313" key="5">
    <source>
        <dbReference type="Proteomes" id="UP000265120"/>
    </source>
</evidence>
<evidence type="ECO:0000256" key="2">
    <source>
        <dbReference type="ARBA" id="ARBA00023128"/>
    </source>
</evidence>
<dbReference type="GeneTree" id="ENSGT01000000221507"/>
<accession>A0A3P8W4W0</accession>
<evidence type="ECO:0000256" key="1">
    <source>
        <dbReference type="ARBA" id="ARBA00004173"/>
    </source>
</evidence>
<sequence length="92" mass="10396">LNALSGIRTGTFLLEAHSSNYLCHDSSCSDRFSHQIDQSKCFQNYLDFHRCNNALAAKDQDISPCQWYQSLVPGLVGKWDEKIEQGTFPGKI</sequence>